<dbReference type="InterPro" id="IPR032675">
    <property type="entry name" value="LRR_dom_sf"/>
</dbReference>
<dbReference type="Gene3D" id="3.80.10.10">
    <property type="entry name" value="Ribonuclease Inhibitor"/>
    <property type="match status" value="1"/>
</dbReference>
<accession>A0A8H6MGB4</accession>
<evidence type="ECO:0000313" key="3">
    <source>
        <dbReference type="Proteomes" id="UP000521943"/>
    </source>
</evidence>
<keyword evidence="3" id="KW-1185">Reference proteome</keyword>
<evidence type="ECO:0000313" key="2">
    <source>
        <dbReference type="EMBL" id="KAF6765394.1"/>
    </source>
</evidence>
<comment type="caution">
    <text evidence="2">The sequence shown here is derived from an EMBL/GenBank/DDBJ whole genome shotgun (WGS) entry which is preliminary data.</text>
</comment>
<sequence length="534" mass="59851">MCVADVAAQTPEITRGSSKDPANAKGPPEFHDVAAVKTHSAQVLPEARTAQFVTKFINKVNDQRLYTMNDSRFAHLCERNLDLDPIEIASIKHEIENRTLSINGPRLELQKLESERENYRTLLSPLRRNAVPPEILGQFFKSSLSISETSQEEQVNVLCLVCRRWRVTALGTPSLWASVDLTASSGRQLNFERVRTWFARSGVISKTLKIAGYHGYASAKYLQLTNLTRLTLACDWPFSSVGTILRSSVNLEVLVLDFKELTREPIEVLPSNWDPVVLPRLRKLEMRHIAGGSPDTQLLRFLRAPSLQTLEIRFGPDFLDPLSDDEVSDFTSDIISLVMGPNPVSGLQHLLIQAIPISSSADLRKVLHALPTLTHLTLVDFESDSSLFQDPFYIDNILLPNLKVLKVLDLQEDGDFAYEDIFNFLMARGDYMAEEMPNRLEEVEVSIVRCSEAQKHPRSTPHSSQLAEAGVAPFTGALSYNSNFEPRILFLSASIGLCAHLRHKSRIISGIWVQVLAYMRIERGGALYQESGTQ</sequence>
<protein>
    <recommendedName>
        <fullName evidence="4">F-box domain-containing protein</fullName>
    </recommendedName>
</protein>
<reference evidence="2 3" key="1">
    <citation type="submission" date="2020-07" db="EMBL/GenBank/DDBJ databases">
        <title>Comparative genomics of pyrophilous fungi reveals a link between fire events and developmental genes.</title>
        <authorList>
            <consortium name="DOE Joint Genome Institute"/>
            <person name="Steindorff A.S."/>
            <person name="Carver A."/>
            <person name="Calhoun S."/>
            <person name="Stillman K."/>
            <person name="Liu H."/>
            <person name="Lipzen A."/>
            <person name="Pangilinan J."/>
            <person name="Labutti K."/>
            <person name="Bruns T.D."/>
            <person name="Grigoriev I.V."/>
        </authorList>
    </citation>
    <scope>NUCLEOTIDE SEQUENCE [LARGE SCALE GENOMIC DNA]</scope>
    <source>
        <strain evidence="2 3">CBS 144469</strain>
    </source>
</reference>
<feature type="region of interest" description="Disordered" evidence="1">
    <location>
        <begin position="1"/>
        <end position="27"/>
    </location>
</feature>
<organism evidence="2 3">
    <name type="scientific">Ephemerocybe angulata</name>
    <dbReference type="NCBI Taxonomy" id="980116"/>
    <lineage>
        <taxon>Eukaryota</taxon>
        <taxon>Fungi</taxon>
        <taxon>Dikarya</taxon>
        <taxon>Basidiomycota</taxon>
        <taxon>Agaricomycotina</taxon>
        <taxon>Agaricomycetes</taxon>
        <taxon>Agaricomycetidae</taxon>
        <taxon>Agaricales</taxon>
        <taxon>Agaricineae</taxon>
        <taxon>Psathyrellaceae</taxon>
        <taxon>Ephemerocybe</taxon>
    </lineage>
</organism>
<evidence type="ECO:0008006" key="4">
    <source>
        <dbReference type="Google" id="ProtNLM"/>
    </source>
</evidence>
<dbReference type="SUPFAM" id="SSF52047">
    <property type="entry name" value="RNI-like"/>
    <property type="match status" value="1"/>
</dbReference>
<dbReference type="Proteomes" id="UP000521943">
    <property type="component" value="Unassembled WGS sequence"/>
</dbReference>
<proteinExistence type="predicted"/>
<dbReference type="AlphaFoldDB" id="A0A8H6MGB4"/>
<name>A0A8H6MGB4_9AGAR</name>
<dbReference type="EMBL" id="JACGCI010000002">
    <property type="protein sequence ID" value="KAF6765394.1"/>
    <property type="molecule type" value="Genomic_DNA"/>
</dbReference>
<dbReference type="OrthoDB" id="2995180at2759"/>
<gene>
    <name evidence="2" type="ORF">DFP72DRAFT_839241</name>
</gene>
<evidence type="ECO:0000256" key="1">
    <source>
        <dbReference type="SAM" id="MobiDB-lite"/>
    </source>
</evidence>